<dbReference type="KEGG" id="glt:GlitD10_2167"/>
<keyword evidence="11" id="KW-1185">Reference proteome</keyword>
<organism evidence="10 11">
    <name type="scientific">Gloeomargarita lithophora Alchichica-D10</name>
    <dbReference type="NCBI Taxonomy" id="1188229"/>
    <lineage>
        <taxon>Bacteria</taxon>
        <taxon>Bacillati</taxon>
        <taxon>Cyanobacteriota</taxon>
        <taxon>Cyanophyceae</taxon>
        <taxon>Gloeomargaritales</taxon>
        <taxon>Gloeomargaritaceae</taxon>
        <taxon>Gloeomargarita</taxon>
    </lineage>
</organism>
<evidence type="ECO:0000256" key="3">
    <source>
        <dbReference type="ARBA" id="ARBA00022475"/>
    </source>
</evidence>
<evidence type="ECO:0000256" key="1">
    <source>
        <dbReference type="ARBA" id="ARBA00004370"/>
    </source>
</evidence>
<evidence type="ECO:0000256" key="5">
    <source>
        <dbReference type="ARBA" id="ARBA00022927"/>
    </source>
</evidence>
<evidence type="ECO:0000256" key="9">
    <source>
        <dbReference type="HAMAP-Rule" id="MF_00422"/>
    </source>
</evidence>
<evidence type="ECO:0000256" key="8">
    <source>
        <dbReference type="ARBA" id="ARBA00023136"/>
    </source>
</evidence>
<evidence type="ECO:0000256" key="6">
    <source>
        <dbReference type="ARBA" id="ARBA00022989"/>
    </source>
</evidence>
<dbReference type="HAMAP" id="MF_00422">
    <property type="entry name" value="SecE"/>
    <property type="match status" value="1"/>
</dbReference>
<evidence type="ECO:0000256" key="4">
    <source>
        <dbReference type="ARBA" id="ARBA00022692"/>
    </source>
</evidence>
<dbReference type="PANTHER" id="PTHR33910">
    <property type="entry name" value="PROTEIN TRANSLOCASE SUBUNIT SECE"/>
    <property type="match status" value="1"/>
</dbReference>
<dbReference type="InterPro" id="IPR038379">
    <property type="entry name" value="SecE_sf"/>
</dbReference>
<evidence type="ECO:0000256" key="2">
    <source>
        <dbReference type="ARBA" id="ARBA00022448"/>
    </source>
</evidence>
<dbReference type="AlphaFoldDB" id="A0A1J0AF03"/>
<dbReference type="Gene3D" id="1.20.5.1030">
    <property type="entry name" value="Preprotein translocase secy subunit"/>
    <property type="match status" value="1"/>
</dbReference>
<dbReference type="InterPro" id="IPR001901">
    <property type="entry name" value="Translocase_SecE/Sec61-g"/>
</dbReference>
<dbReference type="Proteomes" id="UP000180235">
    <property type="component" value="Chromosome"/>
</dbReference>
<comment type="function">
    <text evidence="9">Essential subunit of the Sec protein translocation channel SecYEG. Clamps together the 2 halves of SecY. May contact the channel plug during translocation.</text>
</comment>
<dbReference type="GO" id="GO:0006605">
    <property type="term" value="P:protein targeting"/>
    <property type="evidence" value="ECO:0007669"/>
    <property type="project" value="UniProtKB-UniRule"/>
</dbReference>
<dbReference type="GO" id="GO:0031676">
    <property type="term" value="C:plasma membrane-derived thylakoid membrane"/>
    <property type="evidence" value="ECO:0007669"/>
    <property type="project" value="UniProtKB-SubCell"/>
</dbReference>
<accession>A0A1J0AF03</accession>
<comment type="subunit">
    <text evidence="9">Component of the Sec protein translocase complex. Heterotrimer consisting of SecY, SecE and SecG subunits. The heterotrimers can form oligomers, although 1 heterotrimer is thought to be able to translocate proteins. Interacts with the ribosome. Interacts with SecDF, and other proteins may be involved. Interacts with SecA.</text>
</comment>
<evidence type="ECO:0000313" key="11">
    <source>
        <dbReference type="Proteomes" id="UP000180235"/>
    </source>
</evidence>
<dbReference type="InterPro" id="IPR005807">
    <property type="entry name" value="SecE_bac"/>
</dbReference>
<keyword evidence="9" id="KW-0793">Thylakoid</keyword>
<dbReference type="STRING" id="1188229.GlitD10_2167"/>
<keyword evidence="3 9" id="KW-1003">Cell membrane</keyword>
<keyword evidence="6 9" id="KW-1133">Transmembrane helix</keyword>
<sequence>MPKNERVLLARPTCMEKKEAMVAPPGGGPLGFLNNVRTELKKVIWPSRQQLISESFAVLLMVVASTLLIYLVDALFVWLSQRVFP</sequence>
<dbReference type="PANTHER" id="PTHR33910:SF1">
    <property type="entry name" value="PROTEIN TRANSLOCASE SUBUNIT SECE"/>
    <property type="match status" value="1"/>
</dbReference>
<dbReference type="GO" id="GO:0043952">
    <property type="term" value="P:protein transport by the Sec complex"/>
    <property type="evidence" value="ECO:0007669"/>
    <property type="project" value="UniProtKB-UniRule"/>
</dbReference>
<evidence type="ECO:0000256" key="7">
    <source>
        <dbReference type="ARBA" id="ARBA00023010"/>
    </source>
</evidence>
<keyword evidence="8 9" id="KW-0472">Membrane</keyword>
<protein>
    <recommendedName>
        <fullName evidence="9">Protein translocase subunit SecE</fullName>
    </recommendedName>
</protein>
<dbReference type="EMBL" id="CP017675">
    <property type="protein sequence ID" value="APB34496.1"/>
    <property type="molecule type" value="Genomic_DNA"/>
</dbReference>
<dbReference type="PROSITE" id="PS01067">
    <property type="entry name" value="SECE_SEC61G"/>
    <property type="match status" value="1"/>
</dbReference>
<keyword evidence="7 9" id="KW-0811">Translocation</keyword>
<comment type="subcellular location">
    <subcellularLocation>
        <location evidence="9">Cell inner membrane</location>
        <topology evidence="9">Single-pass membrane protein</topology>
    </subcellularLocation>
    <subcellularLocation>
        <location evidence="9">Cellular thylakoid membrane</location>
        <topology evidence="9">Single-pass membrane protein</topology>
    </subcellularLocation>
    <subcellularLocation>
        <location evidence="1">Membrane</location>
    </subcellularLocation>
</comment>
<dbReference type="GO" id="GO:0009306">
    <property type="term" value="P:protein secretion"/>
    <property type="evidence" value="ECO:0007669"/>
    <property type="project" value="UniProtKB-UniRule"/>
</dbReference>
<dbReference type="Pfam" id="PF00584">
    <property type="entry name" value="SecE"/>
    <property type="match status" value="1"/>
</dbReference>
<keyword evidence="4 9" id="KW-0812">Transmembrane</keyword>
<gene>
    <name evidence="9 10" type="primary">secE</name>
    <name evidence="10" type="ORF">GlitD10_2167</name>
</gene>
<feature type="transmembrane region" description="Helical" evidence="9">
    <location>
        <begin position="56"/>
        <end position="79"/>
    </location>
</feature>
<dbReference type="GO" id="GO:0008320">
    <property type="term" value="F:protein transmembrane transporter activity"/>
    <property type="evidence" value="ECO:0007669"/>
    <property type="project" value="UniProtKB-UniRule"/>
</dbReference>
<keyword evidence="5 9" id="KW-0653">Protein transport</keyword>
<name>A0A1J0AF03_9CYAN</name>
<reference evidence="10 11" key="1">
    <citation type="submission" date="2016-10" db="EMBL/GenBank/DDBJ databases">
        <title>Description of Gloeomargarita lithophora gen. nov., sp. nov., a thylakoid-bearing basal-branching cyanobacterium with intracellular carbonates, and proposal for Gloeomargaritales ord. nov.</title>
        <authorList>
            <person name="Moreira D."/>
            <person name="Tavera R."/>
            <person name="Benzerara K."/>
            <person name="Skouri-Panet F."/>
            <person name="Couradeau E."/>
            <person name="Gerard E."/>
            <person name="Loussert C."/>
            <person name="Novelo E."/>
            <person name="Zivanovic Y."/>
            <person name="Lopez-Garcia P."/>
        </authorList>
    </citation>
    <scope>NUCLEOTIDE SEQUENCE [LARGE SCALE GENOMIC DNA]</scope>
    <source>
        <strain evidence="10 11">D10</strain>
    </source>
</reference>
<keyword evidence="9" id="KW-0997">Cell inner membrane</keyword>
<evidence type="ECO:0000313" key="10">
    <source>
        <dbReference type="EMBL" id="APB34496.1"/>
    </source>
</evidence>
<keyword evidence="2 9" id="KW-0813">Transport</keyword>
<proteinExistence type="inferred from homology"/>
<dbReference type="GO" id="GO:0065002">
    <property type="term" value="P:intracellular protein transmembrane transport"/>
    <property type="evidence" value="ECO:0007669"/>
    <property type="project" value="UniProtKB-UniRule"/>
</dbReference>
<dbReference type="NCBIfam" id="TIGR00964">
    <property type="entry name" value="secE_bact"/>
    <property type="match status" value="1"/>
</dbReference>
<comment type="similarity">
    <text evidence="9">Belongs to the SecE/SEC61-gamma family.</text>
</comment>